<evidence type="ECO:0000313" key="2">
    <source>
        <dbReference type="Proteomes" id="UP000467841"/>
    </source>
</evidence>
<comment type="caution">
    <text evidence="1">The sequence shown here is derived from an EMBL/GenBank/DDBJ whole genome shotgun (WGS) entry which is preliminary data.</text>
</comment>
<dbReference type="Proteomes" id="UP000467841">
    <property type="component" value="Unassembled WGS sequence"/>
</dbReference>
<keyword evidence="2" id="KW-1185">Reference proteome</keyword>
<dbReference type="EMBL" id="CACVBM020000643">
    <property type="protein sequence ID" value="CAA7021680.1"/>
    <property type="molecule type" value="Genomic_DNA"/>
</dbReference>
<protein>
    <submittedName>
        <fullName evidence="1">Uncharacterized protein</fullName>
    </submittedName>
</protein>
<organism evidence="1 2">
    <name type="scientific">Microthlaspi erraticum</name>
    <dbReference type="NCBI Taxonomy" id="1685480"/>
    <lineage>
        <taxon>Eukaryota</taxon>
        <taxon>Viridiplantae</taxon>
        <taxon>Streptophyta</taxon>
        <taxon>Embryophyta</taxon>
        <taxon>Tracheophyta</taxon>
        <taxon>Spermatophyta</taxon>
        <taxon>Magnoliopsida</taxon>
        <taxon>eudicotyledons</taxon>
        <taxon>Gunneridae</taxon>
        <taxon>Pentapetalae</taxon>
        <taxon>rosids</taxon>
        <taxon>malvids</taxon>
        <taxon>Brassicales</taxon>
        <taxon>Brassicaceae</taxon>
        <taxon>Coluteocarpeae</taxon>
        <taxon>Microthlaspi</taxon>
    </lineage>
</organism>
<dbReference type="AlphaFoldDB" id="A0A6D2I8G9"/>
<sequence>MHLVLRLLCTSVLRGSLWRSHVWTLHLISLETLICLSKCFTRLLSETRNLIPQLAVREVGKNLAKNACLHCSHVVTVPGWIDDSQARAFLPRKMGTISV</sequence>
<accession>A0A6D2I8G9</accession>
<name>A0A6D2I8G9_9BRAS</name>
<reference evidence="1" key="1">
    <citation type="submission" date="2020-01" db="EMBL/GenBank/DDBJ databases">
        <authorList>
            <person name="Mishra B."/>
        </authorList>
    </citation>
    <scope>NUCLEOTIDE SEQUENCE [LARGE SCALE GENOMIC DNA]</scope>
</reference>
<gene>
    <name evidence="1" type="ORF">MERR_LOCUS8915</name>
</gene>
<evidence type="ECO:0000313" key="1">
    <source>
        <dbReference type="EMBL" id="CAA7021680.1"/>
    </source>
</evidence>
<proteinExistence type="predicted"/>